<dbReference type="SUPFAM" id="SSF53955">
    <property type="entry name" value="Lysozyme-like"/>
    <property type="match status" value="1"/>
</dbReference>
<name>A0A6M1TPH5_9RHOB</name>
<evidence type="ECO:0008006" key="3">
    <source>
        <dbReference type="Google" id="ProtNLM"/>
    </source>
</evidence>
<reference evidence="1 2" key="1">
    <citation type="submission" date="2020-02" db="EMBL/GenBank/DDBJ databases">
        <title>Rhodobacter translucens sp. nov., a novel bacterium isolated from activated sludge.</title>
        <authorList>
            <person name="Liu J."/>
        </authorList>
    </citation>
    <scope>NUCLEOTIDE SEQUENCE [LARGE SCALE GENOMIC DNA]</scope>
    <source>
        <strain evidence="1 2">HX-7-19</strain>
    </source>
</reference>
<dbReference type="AlphaFoldDB" id="A0A6M1TPH5"/>
<dbReference type="Proteomes" id="UP000474758">
    <property type="component" value="Unassembled WGS sequence"/>
</dbReference>
<proteinExistence type="predicted"/>
<accession>A0A6M1TPH5</accession>
<dbReference type="Gene3D" id="1.20.141.10">
    <property type="entry name" value="Chitosanase, subunit A, domain 1"/>
    <property type="match status" value="1"/>
</dbReference>
<dbReference type="InterPro" id="IPR023346">
    <property type="entry name" value="Lysozyme-like_dom_sf"/>
</dbReference>
<evidence type="ECO:0000313" key="1">
    <source>
        <dbReference type="EMBL" id="NGQ92059.1"/>
    </source>
</evidence>
<dbReference type="RefSeq" id="WP_165051296.1">
    <property type="nucleotide sequence ID" value="NZ_JAALFE010000014.1"/>
</dbReference>
<protein>
    <recommendedName>
        <fullName evidence="3">Peptidoglycan-binding protein</fullName>
    </recommendedName>
</protein>
<keyword evidence="2" id="KW-1185">Reference proteome</keyword>
<comment type="caution">
    <text evidence="1">The sequence shown here is derived from an EMBL/GenBank/DDBJ whole genome shotgun (WGS) entry which is preliminary data.</text>
</comment>
<gene>
    <name evidence="1" type="ORF">G5V65_14245</name>
</gene>
<evidence type="ECO:0000313" key="2">
    <source>
        <dbReference type="Proteomes" id="UP000474758"/>
    </source>
</evidence>
<dbReference type="EMBL" id="JAALFE010000014">
    <property type="protein sequence ID" value="NGQ92059.1"/>
    <property type="molecule type" value="Genomic_DNA"/>
</dbReference>
<sequence>MFSVETIAANAAGDAAPEAARHLIDRFFFAPGLSALPQALQGPVFLAYIEHGRLSIHALQRAIAAQGGRCAEDGVIGPLTLRAARNCLMGDPAPFLDRLQMELSAIGADAERQAGA</sequence>
<organism evidence="1 2">
    <name type="scientific">Paragemmobacter kunshanensis</name>
    <dbReference type="NCBI Taxonomy" id="2583234"/>
    <lineage>
        <taxon>Bacteria</taxon>
        <taxon>Pseudomonadati</taxon>
        <taxon>Pseudomonadota</taxon>
        <taxon>Alphaproteobacteria</taxon>
        <taxon>Rhodobacterales</taxon>
        <taxon>Paracoccaceae</taxon>
        <taxon>Paragemmobacter</taxon>
    </lineage>
</organism>